<evidence type="ECO:0000313" key="3">
    <source>
        <dbReference type="Proteomes" id="UP000319817"/>
    </source>
</evidence>
<feature type="signal peptide" evidence="1">
    <location>
        <begin position="1"/>
        <end position="23"/>
    </location>
</feature>
<accession>A0A517NPP2</accession>
<name>A0A517NPP2_9BACT</name>
<sequence length="429" mass="45877" precursor="true">MNLKKIALAAAIACVSYTGNAMAQEGPIQLVSGCADTSCAAAPCGCGQPACGCESVGGLAGLGCLGGDSCDGGCDSGCDSACGSCLGDCDLGDPWTLFGEHCGWTAGGWLSMGYHDKGNGLFNSRPDEFQVHQAWMYIEKEADGSDGLGFGGRFDAMYGTDSQDTQSFGADRGWDNGFDNGPDYGFALPQAYIEAAYGDTSVKIGQFYTIIGWEVVTAPDNFFYSHAYTMYNSEPFTHTGVLATHNASDDLTVWGGYTFGWDSGFNDNGDCFLGGFSATLTDKLALTYATTIGRFGEARFNGVEKGYMHSIVTDYAVTDSLQWIGQSDYLSSEDGDGVAVRDTFGINNYLIKSINDCTSVGARFEWWNAEFGGTGDSDVYALTLGVNHRPHANVIVRPEVRWDWDDDQITGLEDGDDQTTFGIDTIFTF</sequence>
<dbReference type="InterPro" id="IPR011486">
    <property type="entry name" value="BBP2"/>
</dbReference>
<dbReference type="OrthoDB" id="9775763at2"/>
<keyword evidence="3" id="KW-1185">Reference proteome</keyword>
<dbReference type="Pfam" id="PF07642">
    <property type="entry name" value="BBP2"/>
    <property type="match status" value="1"/>
</dbReference>
<evidence type="ECO:0000256" key="1">
    <source>
        <dbReference type="SAM" id="SignalP"/>
    </source>
</evidence>
<evidence type="ECO:0008006" key="4">
    <source>
        <dbReference type="Google" id="ProtNLM"/>
    </source>
</evidence>
<reference evidence="2 3" key="1">
    <citation type="submission" date="2019-02" db="EMBL/GenBank/DDBJ databases">
        <title>Deep-cultivation of Planctomycetes and their phenomic and genomic characterization uncovers novel biology.</title>
        <authorList>
            <person name="Wiegand S."/>
            <person name="Jogler M."/>
            <person name="Boedeker C."/>
            <person name="Pinto D."/>
            <person name="Vollmers J."/>
            <person name="Rivas-Marin E."/>
            <person name="Kohn T."/>
            <person name="Peeters S.H."/>
            <person name="Heuer A."/>
            <person name="Rast P."/>
            <person name="Oberbeckmann S."/>
            <person name="Bunk B."/>
            <person name="Jeske O."/>
            <person name="Meyerdierks A."/>
            <person name="Storesund J.E."/>
            <person name="Kallscheuer N."/>
            <person name="Luecker S."/>
            <person name="Lage O.M."/>
            <person name="Pohl T."/>
            <person name="Merkel B.J."/>
            <person name="Hornburger P."/>
            <person name="Mueller R.-W."/>
            <person name="Bruemmer F."/>
            <person name="Labrenz M."/>
            <person name="Spormann A.M."/>
            <person name="Op den Camp H."/>
            <person name="Overmann J."/>
            <person name="Amann R."/>
            <person name="Jetten M.S.M."/>
            <person name="Mascher T."/>
            <person name="Medema M.H."/>
            <person name="Devos D.P."/>
            <person name="Kaster A.-K."/>
            <person name="Ovreas L."/>
            <person name="Rohde M."/>
            <person name="Galperin M.Y."/>
            <person name="Jogler C."/>
        </authorList>
    </citation>
    <scope>NUCLEOTIDE SEQUENCE [LARGE SCALE GENOMIC DNA]</scope>
    <source>
        <strain evidence="2 3">K23_9</strain>
    </source>
</reference>
<evidence type="ECO:0000313" key="2">
    <source>
        <dbReference type="EMBL" id="QDT09092.1"/>
    </source>
</evidence>
<dbReference type="AlphaFoldDB" id="A0A517NPP2"/>
<protein>
    <recommendedName>
        <fullName evidence="4">Porin</fullName>
    </recommendedName>
</protein>
<dbReference type="Proteomes" id="UP000319817">
    <property type="component" value="Chromosome"/>
</dbReference>
<dbReference type="RefSeq" id="WP_145416556.1">
    <property type="nucleotide sequence ID" value="NZ_CP036526.1"/>
</dbReference>
<keyword evidence="1" id="KW-0732">Signal</keyword>
<gene>
    <name evidence="2" type="ORF">K239x_10370</name>
</gene>
<proteinExistence type="predicted"/>
<organism evidence="2 3">
    <name type="scientific">Stieleria marina</name>
    <dbReference type="NCBI Taxonomy" id="1930275"/>
    <lineage>
        <taxon>Bacteria</taxon>
        <taxon>Pseudomonadati</taxon>
        <taxon>Planctomycetota</taxon>
        <taxon>Planctomycetia</taxon>
        <taxon>Pirellulales</taxon>
        <taxon>Pirellulaceae</taxon>
        <taxon>Stieleria</taxon>
    </lineage>
</organism>
<feature type="chain" id="PRO_5022074295" description="Porin" evidence="1">
    <location>
        <begin position="24"/>
        <end position="429"/>
    </location>
</feature>
<dbReference type="SUPFAM" id="SSF56935">
    <property type="entry name" value="Porins"/>
    <property type="match status" value="1"/>
</dbReference>
<dbReference type="EMBL" id="CP036526">
    <property type="protein sequence ID" value="QDT09092.1"/>
    <property type="molecule type" value="Genomic_DNA"/>
</dbReference>